<accession>A0ABN3E0N2</accession>
<evidence type="ECO:0000313" key="2">
    <source>
        <dbReference type="Proteomes" id="UP001500929"/>
    </source>
</evidence>
<organism evidence="1 2">
    <name type="scientific">Herbiconiux moechotypicola</name>
    <dbReference type="NCBI Taxonomy" id="637393"/>
    <lineage>
        <taxon>Bacteria</taxon>
        <taxon>Bacillati</taxon>
        <taxon>Actinomycetota</taxon>
        <taxon>Actinomycetes</taxon>
        <taxon>Micrococcales</taxon>
        <taxon>Microbacteriaceae</taxon>
        <taxon>Herbiconiux</taxon>
    </lineage>
</organism>
<keyword evidence="2" id="KW-1185">Reference proteome</keyword>
<proteinExistence type="predicted"/>
<dbReference type="Proteomes" id="UP001500929">
    <property type="component" value="Unassembled WGS sequence"/>
</dbReference>
<gene>
    <name evidence="1" type="ORF">GCM10009851_33310</name>
</gene>
<comment type="caution">
    <text evidence="1">The sequence shown here is derived from an EMBL/GenBank/DDBJ whole genome shotgun (WGS) entry which is preliminary data.</text>
</comment>
<sequence>MLKSCSCSNGVQKGTLMTLITLSAFALVALAGIAATVKAVATDGYRRQPTR</sequence>
<name>A0ABN3E0N2_9MICO</name>
<evidence type="ECO:0000313" key="1">
    <source>
        <dbReference type="EMBL" id="GAA2245364.1"/>
    </source>
</evidence>
<dbReference type="EMBL" id="BAAAQY010000011">
    <property type="protein sequence ID" value="GAA2245364.1"/>
    <property type="molecule type" value="Genomic_DNA"/>
</dbReference>
<protein>
    <submittedName>
        <fullName evidence="1">Uncharacterized protein</fullName>
    </submittedName>
</protein>
<reference evidence="1 2" key="1">
    <citation type="journal article" date="2019" name="Int. J. Syst. Evol. Microbiol.">
        <title>The Global Catalogue of Microorganisms (GCM) 10K type strain sequencing project: providing services to taxonomists for standard genome sequencing and annotation.</title>
        <authorList>
            <consortium name="The Broad Institute Genomics Platform"/>
            <consortium name="The Broad Institute Genome Sequencing Center for Infectious Disease"/>
            <person name="Wu L."/>
            <person name="Ma J."/>
        </authorList>
    </citation>
    <scope>NUCLEOTIDE SEQUENCE [LARGE SCALE GENOMIC DNA]</scope>
    <source>
        <strain evidence="1 2">JCM 16117</strain>
    </source>
</reference>